<organism evidence="2 3">
    <name type="scientific">Flexivirga oryzae</name>
    <dbReference type="NCBI Taxonomy" id="1794944"/>
    <lineage>
        <taxon>Bacteria</taxon>
        <taxon>Bacillati</taxon>
        <taxon>Actinomycetota</taxon>
        <taxon>Actinomycetes</taxon>
        <taxon>Micrococcales</taxon>
        <taxon>Dermacoccaceae</taxon>
        <taxon>Flexivirga</taxon>
    </lineage>
</organism>
<gene>
    <name evidence="2" type="ORF">FHU39_003840</name>
</gene>
<dbReference type="FunFam" id="3.30.1330.40:FF:000001">
    <property type="entry name" value="L-PSP family endoribonuclease"/>
    <property type="match status" value="1"/>
</dbReference>
<dbReference type="Pfam" id="PF01042">
    <property type="entry name" value="Ribonuc_L-PSP"/>
    <property type="match status" value="1"/>
</dbReference>
<sequence>MTRKAVASEEGIAVGPYSHGIDAGQFVFLSGQSPIDPETGALVEGGITQQTRRCMDNLLAVLAEAGLSSDDVVKCNIYLTDMADFAEMNEAYAAYFSQPRPARTTVAVAGLPLEARVEIELVAAR</sequence>
<comment type="caution">
    <text evidence="2">The sequence shown here is derived from an EMBL/GenBank/DDBJ whole genome shotgun (WGS) entry which is preliminary data.</text>
</comment>
<dbReference type="GO" id="GO:0005829">
    <property type="term" value="C:cytosol"/>
    <property type="evidence" value="ECO:0007669"/>
    <property type="project" value="TreeGrafter"/>
</dbReference>
<comment type="similarity">
    <text evidence="1">Belongs to the RutC family.</text>
</comment>
<dbReference type="AlphaFoldDB" id="A0A839NAF4"/>
<dbReference type="CDD" id="cd00448">
    <property type="entry name" value="YjgF_YER057c_UK114_family"/>
    <property type="match status" value="1"/>
</dbReference>
<dbReference type="NCBIfam" id="TIGR00004">
    <property type="entry name" value="Rid family detoxifying hydrolase"/>
    <property type="match status" value="1"/>
</dbReference>
<evidence type="ECO:0000256" key="1">
    <source>
        <dbReference type="ARBA" id="ARBA00010552"/>
    </source>
</evidence>
<dbReference type="EMBL" id="JACHVQ010000003">
    <property type="protein sequence ID" value="MBB2893809.1"/>
    <property type="molecule type" value="Genomic_DNA"/>
</dbReference>
<dbReference type="PANTHER" id="PTHR11803:SF39">
    <property type="entry name" value="2-IMINOBUTANOATE_2-IMINOPROPANOATE DEAMINASE"/>
    <property type="match status" value="1"/>
</dbReference>
<dbReference type="InterPro" id="IPR006056">
    <property type="entry name" value="RidA"/>
</dbReference>
<accession>A0A839NAF4</accession>
<dbReference type="GO" id="GO:0120241">
    <property type="term" value="F:2-iminobutanoate/2-iminopropanoate deaminase"/>
    <property type="evidence" value="ECO:0007669"/>
    <property type="project" value="UniProtKB-EC"/>
</dbReference>
<dbReference type="EC" id="3.5.99.10" evidence="2"/>
<dbReference type="Proteomes" id="UP000559182">
    <property type="component" value="Unassembled WGS sequence"/>
</dbReference>
<dbReference type="InterPro" id="IPR035959">
    <property type="entry name" value="RutC-like_sf"/>
</dbReference>
<protein>
    <submittedName>
        <fullName evidence="2">2-iminobutanoate/2-iminopropanoate deaminase</fullName>
        <ecNumber evidence="2">3.5.99.10</ecNumber>
    </submittedName>
</protein>
<proteinExistence type="inferred from homology"/>
<dbReference type="RefSeq" id="WP_183322240.1">
    <property type="nucleotide sequence ID" value="NZ_JACHVQ010000003.1"/>
</dbReference>
<keyword evidence="2" id="KW-0378">Hydrolase</keyword>
<dbReference type="Gene3D" id="3.30.1330.40">
    <property type="entry name" value="RutC-like"/>
    <property type="match status" value="1"/>
</dbReference>
<dbReference type="PANTHER" id="PTHR11803">
    <property type="entry name" value="2-IMINOBUTANOATE/2-IMINOPROPANOATE DEAMINASE RIDA"/>
    <property type="match status" value="1"/>
</dbReference>
<reference evidence="2 3" key="1">
    <citation type="submission" date="2020-08" db="EMBL/GenBank/DDBJ databases">
        <title>Sequencing the genomes of 1000 actinobacteria strains.</title>
        <authorList>
            <person name="Klenk H.-P."/>
        </authorList>
    </citation>
    <scope>NUCLEOTIDE SEQUENCE [LARGE SCALE GENOMIC DNA]</scope>
    <source>
        <strain evidence="2 3">DSM 105369</strain>
    </source>
</reference>
<dbReference type="SUPFAM" id="SSF55298">
    <property type="entry name" value="YjgF-like"/>
    <property type="match status" value="1"/>
</dbReference>
<keyword evidence="3" id="KW-1185">Reference proteome</keyword>
<evidence type="ECO:0000313" key="3">
    <source>
        <dbReference type="Proteomes" id="UP000559182"/>
    </source>
</evidence>
<dbReference type="InterPro" id="IPR006175">
    <property type="entry name" value="YjgF/YER057c/UK114"/>
</dbReference>
<name>A0A839NAF4_9MICO</name>
<evidence type="ECO:0000313" key="2">
    <source>
        <dbReference type="EMBL" id="MBB2893809.1"/>
    </source>
</evidence>